<evidence type="ECO:0000256" key="2">
    <source>
        <dbReference type="ARBA" id="ARBA00022729"/>
    </source>
</evidence>
<evidence type="ECO:0000256" key="1">
    <source>
        <dbReference type="ARBA" id="ARBA00007734"/>
    </source>
</evidence>
<dbReference type="Gene3D" id="1.25.20.10">
    <property type="entry name" value="Bacterial muramidases"/>
    <property type="match status" value="1"/>
</dbReference>
<dbReference type="Gene3D" id="1.10.530.10">
    <property type="match status" value="1"/>
</dbReference>
<dbReference type="PROSITE" id="PS00922">
    <property type="entry name" value="TRANSGLYCOSYLASE"/>
    <property type="match status" value="1"/>
</dbReference>
<organism evidence="5 6">
    <name type="scientific">Thiohalocapsa halophila</name>
    <dbReference type="NCBI Taxonomy" id="69359"/>
    <lineage>
        <taxon>Bacteria</taxon>
        <taxon>Pseudomonadati</taxon>
        <taxon>Pseudomonadota</taxon>
        <taxon>Gammaproteobacteria</taxon>
        <taxon>Chromatiales</taxon>
        <taxon>Chromatiaceae</taxon>
        <taxon>Thiohalocapsa</taxon>
    </lineage>
</organism>
<dbReference type="Pfam" id="PF00760">
    <property type="entry name" value="Cucumo_coat"/>
    <property type="match status" value="1"/>
</dbReference>
<name>A0ABS1CGB0_9GAMM</name>
<dbReference type="InterPro" id="IPR012289">
    <property type="entry name" value="Lytic_TGlycosylase_superhlx_L"/>
</dbReference>
<dbReference type="SUPFAM" id="SSF48435">
    <property type="entry name" value="Bacterial muramidases"/>
    <property type="match status" value="1"/>
</dbReference>
<protein>
    <recommendedName>
        <fullName evidence="7">Transglycosylase SLT domain-containing protein</fullName>
    </recommendedName>
</protein>
<dbReference type="PANTHER" id="PTHR37423:SF5">
    <property type="entry name" value="SOLUBLE LYTIC MUREIN TRANSGLYCOSYLASE"/>
    <property type="match status" value="1"/>
</dbReference>
<dbReference type="InterPro" id="IPR023346">
    <property type="entry name" value="Lysozyme-like_dom_sf"/>
</dbReference>
<gene>
    <name evidence="5" type="ORF">CKO31_09015</name>
</gene>
<dbReference type="EMBL" id="NRRV01000017">
    <property type="protein sequence ID" value="MBK1630880.1"/>
    <property type="molecule type" value="Genomic_DNA"/>
</dbReference>
<feature type="domain" description="Lytic transglycosylase superhelical linker" evidence="4">
    <location>
        <begin position="445"/>
        <end position="509"/>
    </location>
</feature>
<evidence type="ECO:0000259" key="3">
    <source>
        <dbReference type="Pfam" id="PF01464"/>
    </source>
</evidence>
<dbReference type="PANTHER" id="PTHR37423">
    <property type="entry name" value="SOLUBLE LYTIC MUREIN TRANSGLYCOSYLASE-RELATED"/>
    <property type="match status" value="1"/>
</dbReference>
<sequence>MSSCIPSPVFLRALRLRLRLSVTRALRLGLTLSPALGQTLAQTLGLTLGLVLTVLAMPAASADRVEQRQDFLAAERALAAGDDAAFAELADGLRDYPLWPYLRLAELRRRLAPEHREAIEGFIGDHAGTAPGETLRRLWLNRLHAAGDHAGYVRNYADNGSETRECRWRRGLLALGRARGRAQAAFAGLADLYLTGASLPEVCDPVFAAWYEAGGLEPELVWQRVGLALARRNTGVAGYQRRYLPERHRRWLDQHLALYRNPEGLKEAQLPDDPDRRTAALVAGIERLAQTDPRRAAADWAVLEAREFVPLPARDRAVTAIGAGLARAGERTGLVYLRRLRPLPENLALQRERLRAALRLRAWPEVIDWVRALPPGEGDHGEWQYWLARALAKRGDLVGAAHALDVAAEERDLWGFRAAELLGRPPALRSRPTPADPEEIERLLATDTAQRIRELKALGRRTDVTREWRELTRNAGAEALRTAALLAERLELVTESIFTLARSEYWDDIRLRFPLHYEGLVAGRAADYALPPEWVYAVIRQESAFDADIASHAGAVGLMQLMPGTAGDMARELGRPRPGRLDLIDPALNIALGTRYLAAMRERFGGNQVLATAAYNAGPGAVTRWLPEDTTPADLWMLAIPYRETRDYVRRVLTYRVIYAQRLGLDDFRLGALLAPISPLSEPATAAAD</sequence>
<dbReference type="InterPro" id="IPR000189">
    <property type="entry name" value="Transglyc_AS"/>
</dbReference>
<dbReference type="CDD" id="cd13401">
    <property type="entry name" value="Slt70-like"/>
    <property type="match status" value="1"/>
</dbReference>
<dbReference type="InterPro" id="IPR008939">
    <property type="entry name" value="Lytic_TGlycosylase_superhlx_U"/>
</dbReference>
<comment type="similarity">
    <text evidence="1">Belongs to the transglycosylase Slt family.</text>
</comment>
<accession>A0ABS1CGB0</accession>
<dbReference type="Gene3D" id="1.10.1240.20">
    <property type="entry name" value="Lytic transglycosylase, superhelical linker domain"/>
    <property type="match status" value="1"/>
</dbReference>
<dbReference type="Pfam" id="PF01464">
    <property type="entry name" value="SLT"/>
    <property type="match status" value="1"/>
</dbReference>
<keyword evidence="2" id="KW-0732">Signal</keyword>
<feature type="domain" description="Transglycosylase SLT" evidence="3">
    <location>
        <begin position="524"/>
        <end position="630"/>
    </location>
</feature>
<comment type="caution">
    <text evidence="5">The sequence shown here is derived from an EMBL/GenBank/DDBJ whole genome shotgun (WGS) entry which is preliminary data.</text>
</comment>
<reference evidence="5 6" key="1">
    <citation type="journal article" date="2020" name="Microorganisms">
        <title>Osmotic Adaptation and Compatible Solute Biosynthesis of Phototrophic Bacteria as Revealed from Genome Analyses.</title>
        <authorList>
            <person name="Imhoff J.F."/>
            <person name="Rahn T."/>
            <person name="Kunzel S."/>
            <person name="Keller A."/>
            <person name="Neulinger S.C."/>
        </authorList>
    </citation>
    <scope>NUCLEOTIDE SEQUENCE [LARGE SCALE GENOMIC DNA]</scope>
    <source>
        <strain evidence="5 6">DSM 6210</strain>
    </source>
</reference>
<proteinExistence type="inferred from homology"/>
<evidence type="ECO:0000313" key="6">
    <source>
        <dbReference type="Proteomes" id="UP000748752"/>
    </source>
</evidence>
<dbReference type="InterPro" id="IPR037061">
    <property type="entry name" value="Lytic_TGlycoase_superhlx_L_sf"/>
</dbReference>
<keyword evidence="6" id="KW-1185">Reference proteome</keyword>
<evidence type="ECO:0000259" key="4">
    <source>
        <dbReference type="Pfam" id="PF14718"/>
    </source>
</evidence>
<dbReference type="Proteomes" id="UP000748752">
    <property type="component" value="Unassembled WGS sequence"/>
</dbReference>
<evidence type="ECO:0000313" key="5">
    <source>
        <dbReference type="EMBL" id="MBK1630880.1"/>
    </source>
</evidence>
<evidence type="ECO:0008006" key="7">
    <source>
        <dbReference type="Google" id="ProtNLM"/>
    </source>
</evidence>
<dbReference type="Pfam" id="PF14718">
    <property type="entry name" value="SLT_L"/>
    <property type="match status" value="1"/>
</dbReference>
<dbReference type="SUPFAM" id="SSF53955">
    <property type="entry name" value="Lysozyme-like"/>
    <property type="match status" value="1"/>
</dbReference>
<dbReference type="InterPro" id="IPR008258">
    <property type="entry name" value="Transglycosylase_SLT_dom_1"/>
</dbReference>